<evidence type="ECO:0000313" key="11">
    <source>
        <dbReference type="Proteomes" id="UP001269144"/>
    </source>
</evidence>
<dbReference type="Proteomes" id="UP001269144">
    <property type="component" value="Unassembled WGS sequence"/>
</dbReference>
<dbReference type="EC" id="3.4.24.-" evidence="10"/>
<evidence type="ECO:0000256" key="6">
    <source>
        <dbReference type="ARBA" id="ARBA00022833"/>
    </source>
</evidence>
<proteinExistence type="inferred from homology"/>
<evidence type="ECO:0000256" key="5">
    <source>
        <dbReference type="ARBA" id="ARBA00022801"/>
    </source>
</evidence>
<dbReference type="EMBL" id="JAVQLW010000005">
    <property type="protein sequence ID" value="MDS9469999.1"/>
    <property type="molecule type" value="Genomic_DNA"/>
</dbReference>
<keyword evidence="6" id="KW-0862">Zinc</keyword>
<sequence>MIRSRLILSTVLCTHLAGETLADPASLPPIGPDELAFSVRNMDPSADPAEDFLRYSSGGWLDRVARPAQLPSYGIFSIMVERLTRQVAGVAEKAGREAQAAPKGSPTQLVGDFYNAFMDVEAIDDAGIEPIRSMLDEVAAAGSVGDLVRIAAEQAAAAGPALLAMIGPAPDPADNSRHAMFVVGQSFGLDRNFLEILRLNADSPPKTAYRAYIRNLLVAAGYDAPEAERIADVSLKIETALYAHFLTPAEAKIPANRYGTLSYAEAKAQVPDFDLDLYLDTIGFSRPETLYMYEPRALAGLAELLRTVPLEDLKDYYSFRLIHEFAPFLTSALREPGLDLQEALVGARNDRPRAERLYQLFIEKLGHPVSQLYVEQYYSDATKAEVLDMIERTKAVFRRRITESEWLTAPTMQEALHKIDNFYHKVGYPDEWIDFGSVDIVPDDPVANIIALGRFDMSRELEKLRHPPKHDEFNDRSTLPIAMNAAYSPMINGFEVTAAITQAPVFAASDDAPLKFCRIGAVIGHEMTHGFDFSGRHFDAVGNLRNWWTPEDNAAFLVEAQKLIDQAEAFEVLPGLHMNGLLSVGENVADVGGITLGHEALMVYLEEHPEENVEIDGLTPEQRCFIGWSQFWTMKATDPYLRAIVANDGHAPDFYRSVAALQHVDAFYDAFDIRAGDPMWLPPEKRARAW</sequence>
<dbReference type="InterPro" id="IPR024079">
    <property type="entry name" value="MetalloPept_cat_dom_sf"/>
</dbReference>
<comment type="caution">
    <text evidence="10">The sequence shown here is derived from an EMBL/GenBank/DDBJ whole genome shotgun (WGS) entry which is preliminary data.</text>
</comment>
<comment type="similarity">
    <text evidence="2">Belongs to the peptidase M13 family.</text>
</comment>
<dbReference type="PANTHER" id="PTHR11733">
    <property type="entry name" value="ZINC METALLOPROTEASE FAMILY M13 NEPRILYSIN-RELATED"/>
    <property type="match status" value="1"/>
</dbReference>
<name>A0ABU2I0D9_9RHOB</name>
<gene>
    <name evidence="10" type="ORF">RGQ15_20830</name>
</gene>
<dbReference type="Gene3D" id="1.10.1380.10">
    <property type="entry name" value="Neutral endopeptidase , domain2"/>
    <property type="match status" value="1"/>
</dbReference>
<dbReference type="InterPro" id="IPR008753">
    <property type="entry name" value="Peptidase_M13_N"/>
</dbReference>
<evidence type="ECO:0000256" key="4">
    <source>
        <dbReference type="ARBA" id="ARBA00022723"/>
    </source>
</evidence>
<protein>
    <submittedName>
        <fullName evidence="10">M13 family metallopeptidase</fullName>
        <ecNumber evidence="10">3.4.24.-</ecNumber>
    </submittedName>
</protein>
<keyword evidence="4" id="KW-0479">Metal-binding</keyword>
<dbReference type="PROSITE" id="PS51885">
    <property type="entry name" value="NEPRILYSIN"/>
    <property type="match status" value="1"/>
</dbReference>
<organism evidence="10 11">
    <name type="scientific">Paracoccus aurantius</name>
    <dbReference type="NCBI Taxonomy" id="3073814"/>
    <lineage>
        <taxon>Bacteria</taxon>
        <taxon>Pseudomonadati</taxon>
        <taxon>Pseudomonadota</taxon>
        <taxon>Alphaproteobacteria</taxon>
        <taxon>Rhodobacterales</taxon>
        <taxon>Paracoccaceae</taxon>
        <taxon>Paracoccus</taxon>
    </lineage>
</organism>
<evidence type="ECO:0000259" key="9">
    <source>
        <dbReference type="Pfam" id="PF05649"/>
    </source>
</evidence>
<dbReference type="Gene3D" id="3.40.390.10">
    <property type="entry name" value="Collagenase (Catalytic Domain)"/>
    <property type="match status" value="1"/>
</dbReference>
<dbReference type="Pfam" id="PF01431">
    <property type="entry name" value="Peptidase_M13"/>
    <property type="match status" value="1"/>
</dbReference>
<dbReference type="SUPFAM" id="SSF55486">
    <property type="entry name" value="Metalloproteases ('zincins'), catalytic domain"/>
    <property type="match status" value="1"/>
</dbReference>
<keyword evidence="7" id="KW-0482">Metalloprotease</keyword>
<accession>A0ABU2I0D9</accession>
<comment type="cofactor">
    <cofactor evidence="1">
        <name>Zn(2+)</name>
        <dbReference type="ChEBI" id="CHEBI:29105"/>
    </cofactor>
</comment>
<keyword evidence="3" id="KW-0645">Protease</keyword>
<dbReference type="InterPro" id="IPR018497">
    <property type="entry name" value="Peptidase_M13_C"/>
</dbReference>
<evidence type="ECO:0000256" key="3">
    <source>
        <dbReference type="ARBA" id="ARBA00022670"/>
    </source>
</evidence>
<dbReference type="RefSeq" id="WP_311162785.1">
    <property type="nucleotide sequence ID" value="NZ_JAVQLW010000005.1"/>
</dbReference>
<keyword evidence="11" id="KW-1185">Reference proteome</keyword>
<dbReference type="InterPro" id="IPR000718">
    <property type="entry name" value="Peptidase_M13"/>
</dbReference>
<evidence type="ECO:0000256" key="7">
    <source>
        <dbReference type="ARBA" id="ARBA00023049"/>
    </source>
</evidence>
<evidence type="ECO:0000313" key="10">
    <source>
        <dbReference type="EMBL" id="MDS9469999.1"/>
    </source>
</evidence>
<dbReference type="Pfam" id="PF05649">
    <property type="entry name" value="Peptidase_M13_N"/>
    <property type="match status" value="1"/>
</dbReference>
<evidence type="ECO:0000256" key="2">
    <source>
        <dbReference type="ARBA" id="ARBA00007357"/>
    </source>
</evidence>
<evidence type="ECO:0000256" key="1">
    <source>
        <dbReference type="ARBA" id="ARBA00001947"/>
    </source>
</evidence>
<evidence type="ECO:0000259" key="8">
    <source>
        <dbReference type="Pfam" id="PF01431"/>
    </source>
</evidence>
<dbReference type="CDD" id="cd08662">
    <property type="entry name" value="M13"/>
    <property type="match status" value="1"/>
</dbReference>
<dbReference type="InterPro" id="IPR042089">
    <property type="entry name" value="Peptidase_M13_dom_2"/>
</dbReference>
<dbReference type="PANTHER" id="PTHR11733:SF167">
    <property type="entry name" value="FI17812P1-RELATED"/>
    <property type="match status" value="1"/>
</dbReference>
<reference evidence="11" key="1">
    <citation type="submission" date="2023-07" db="EMBL/GenBank/DDBJ databases">
        <title>Paracoccus sp. MBLB3053 whole genome sequence.</title>
        <authorList>
            <person name="Hwang C.Y."/>
            <person name="Cho E.-S."/>
            <person name="Seo M.-J."/>
        </authorList>
    </citation>
    <scope>NUCLEOTIDE SEQUENCE [LARGE SCALE GENOMIC DNA]</scope>
    <source>
        <strain evidence="11">MBLB3053</strain>
    </source>
</reference>
<feature type="domain" description="Peptidase M13 C-terminal" evidence="8">
    <location>
        <begin position="484"/>
        <end position="686"/>
    </location>
</feature>
<feature type="domain" description="Peptidase M13 N-terminal" evidence="9">
    <location>
        <begin position="48"/>
        <end position="429"/>
    </location>
</feature>
<keyword evidence="5 10" id="KW-0378">Hydrolase</keyword>
<dbReference type="PRINTS" id="PR00786">
    <property type="entry name" value="NEPRILYSIN"/>
</dbReference>
<dbReference type="GO" id="GO:0016787">
    <property type="term" value="F:hydrolase activity"/>
    <property type="evidence" value="ECO:0007669"/>
    <property type="project" value="UniProtKB-KW"/>
</dbReference>